<evidence type="ECO:0000313" key="6">
    <source>
        <dbReference type="EMBL" id="AKE51718.1"/>
    </source>
</evidence>
<keyword evidence="2" id="KW-0479">Metal-binding</keyword>
<dbReference type="KEGG" id="kge:TQ33_0744"/>
<name>A0A0F6RBN4_9GAMM</name>
<dbReference type="PATRIC" id="fig|914150.5.peg.755"/>
<keyword evidence="3" id="KW-0862">Zinc</keyword>
<dbReference type="AlphaFoldDB" id="A0A0F6RBN4"/>
<dbReference type="HOGENOM" id="CLU_055491_4_1_6"/>
<keyword evidence="7" id="KW-1185">Reference proteome</keyword>
<dbReference type="OrthoDB" id="4188830at2"/>
<dbReference type="Proteomes" id="UP000034071">
    <property type="component" value="Chromosome"/>
</dbReference>
<feature type="domain" description="CENP-V/GFA" evidence="5">
    <location>
        <begin position="6"/>
        <end position="122"/>
    </location>
</feature>
<protein>
    <submittedName>
        <fullName evidence="6">Glutathione-dependent formaldehyde-activating GFA</fullName>
    </submittedName>
</protein>
<dbReference type="EMBL" id="CP010975">
    <property type="protein sequence ID" value="AKE51718.1"/>
    <property type="molecule type" value="Genomic_DNA"/>
</dbReference>
<dbReference type="Pfam" id="PF04828">
    <property type="entry name" value="GFA"/>
    <property type="match status" value="1"/>
</dbReference>
<dbReference type="PANTHER" id="PTHR33337:SF40">
    <property type="entry name" value="CENP-V_GFA DOMAIN-CONTAINING PROTEIN-RELATED"/>
    <property type="match status" value="1"/>
</dbReference>
<evidence type="ECO:0000256" key="4">
    <source>
        <dbReference type="ARBA" id="ARBA00023239"/>
    </source>
</evidence>
<dbReference type="PROSITE" id="PS51891">
    <property type="entry name" value="CENP_V_GFA"/>
    <property type="match status" value="1"/>
</dbReference>
<evidence type="ECO:0000256" key="2">
    <source>
        <dbReference type="ARBA" id="ARBA00022723"/>
    </source>
</evidence>
<evidence type="ECO:0000259" key="5">
    <source>
        <dbReference type="PROSITE" id="PS51891"/>
    </source>
</evidence>
<dbReference type="GO" id="GO:0016846">
    <property type="term" value="F:carbon-sulfur lyase activity"/>
    <property type="evidence" value="ECO:0007669"/>
    <property type="project" value="InterPro"/>
</dbReference>
<keyword evidence="4" id="KW-0456">Lyase</keyword>
<dbReference type="GO" id="GO:0046872">
    <property type="term" value="F:metal ion binding"/>
    <property type="evidence" value="ECO:0007669"/>
    <property type="project" value="UniProtKB-KW"/>
</dbReference>
<reference evidence="6 7" key="1">
    <citation type="submission" date="2015-02" db="EMBL/GenBank/DDBJ databases">
        <title>Complete genome sequence of Kangiella geojedonensis strain YCS-5T.</title>
        <authorList>
            <person name="Kim K.M."/>
        </authorList>
    </citation>
    <scope>NUCLEOTIDE SEQUENCE [LARGE SCALE GENOMIC DNA]</scope>
    <source>
        <strain evidence="6 7">YCS-5</strain>
    </source>
</reference>
<dbReference type="PANTHER" id="PTHR33337">
    <property type="entry name" value="GFA DOMAIN-CONTAINING PROTEIN"/>
    <property type="match status" value="1"/>
</dbReference>
<dbReference type="InterPro" id="IPR011057">
    <property type="entry name" value="Mss4-like_sf"/>
</dbReference>
<sequence>MSTINLNTQCLCKKVSINVAEAKPHIDSCHCAICRKWAGGPLLAIDCGTNVNFEGEDHIKVYNSSEWAERGFCNQCGTHLFYRLKEANQYIMPAGLFDSLDHLDSAEFTTQIFIDEKPAYYDFANQTKMMTGEEVFAAYSQE</sequence>
<evidence type="ECO:0000256" key="1">
    <source>
        <dbReference type="ARBA" id="ARBA00005495"/>
    </source>
</evidence>
<organism evidence="6 7">
    <name type="scientific">Kangiella geojedonensis</name>
    <dbReference type="NCBI Taxonomy" id="914150"/>
    <lineage>
        <taxon>Bacteria</taxon>
        <taxon>Pseudomonadati</taxon>
        <taxon>Pseudomonadota</taxon>
        <taxon>Gammaproteobacteria</taxon>
        <taxon>Kangiellales</taxon>
        <taxon>Kangiellaceae</taxon>
        <taxon>Kangiella</taxon>
    </lineage>
</organism>
<accession>A0A0F6RBN4</accession>
<dbReference type="RefSeq" id="WP_046560871.1">
    <property type="nucleotide sequence ID" value="NZ_CP010975.1"/>
</dbReference>
<dbReference type="InterPro" id="IPR006913">
    <property type="entry name" value="CENP-V/GFA"/>
</dbReference>
<gene>
    <name evidence="6" type="ORF">TQ33_0744</name>
</gene>
<dbReference type="Gene3D" id="3.90.1590.10">
    <property type="entry name" value="glutathione-dependent formaldehyde- activating enzyme (gfa)"/>
    <property type="match status" value="1"/>
</dbReference>
<evidence type="ECO:0000256" key="3">
    <source>
        <dbReference type="ARBA" id="ARBA00022833"/>
    </source>
</evidence>
<dbReference type="SUPFAM" id="SSF51316">
    <property type="entry name" value="Mss4-like"/>
    <property type="match status" value="1"/>
</dbReference>
<comment type="similarity">
    <text evidence="1">Belongs to the Gfa family.</text>
</comment>
<evidence type="ECO:0000313" key="7">
    <source>
        <dbReference type="Proteomes" id="UP000034071"/>
    </source>
</evidence>
<proteinExistence type="inferred from homology"/>